<keyword evidence="3" id="KW-0378">Hydrolase</keyword>
<proteinExistence type="predicted"/>
<dbReference type="Pfam" id="PF00561">
    <property type="entry name" value="Abhydrolase_1"/>
    <property type="match status" value="1"/>
</dbReference>
<dbReference type="InterPro" id="IPR029058">
    <property type="entry name" value="AB_hydrolase_fold"/>
</dbReference>
<name>A0ABS8G9W4_9ALTE</name>
<gene>
    <name evidence="3" type="ORF">LJ739_10160</name>
</gene>
<dbReference type="PRINTS" id="PR00412">
    <property type="entry name" value="EPOXHYDRLASE"/>
</dbReference>
<sequence length="311" mass="34382">MLTTFFVVLIVALLIGAWHYSVPLGRWLYRLRHRAELNKTDLRPTRVTLDGIEHHVWLSPQSDKPVLLCLHGFSADHRVWLPMARYLQPHFQLVCPDLAGHGATGYSSDWDCGMPAQTQRMLALMDHLGHSQFMVIGNSMGGLLAAHLCAAAPERVSAMMVLDPAGVGSPEPSVMQQMLAVGNNPFLIDSDDDFRRFLAMTMARPPYLPGAVVRALAADYRQRKPALAQIFADFHRADAAIGDALDSIQTPTLVLWGGQDALIHVSAAARWQEATGGVCYIWEDLGHMPMMEAPRRTASTVMSFTKDMITV</sequence>
<dbReference type="EMBL" id="JAJEWP010000002">
    <property type="protein sequence ID" value="MCC2616605.1"/>
    <property type="molecule type" value="Genomic_DNA"/>
</dbReference>
<dbReference type="InterPro" id="IPR000639">
    <property type="entry name" value="Epox_hydrolase-like"/>
</dbReference>
<keyword evidence="1" id="KW-0472">Membrane</keyword>
<reference evidence="3 4" key="1">
    <citation type="submission" date="2021-10" db="EMBL/GenBank/DDBJ databases">
        <title>Draft genome of Aestuariibacter halophilus JC2043.</title>
        <authorList>
            <person name="Emsley S.A."/>
            <person name="Pfannmuller K.M."/>
            <person name="Ushijima B."/>
            <person name="Saw J.H."/>
            <person name="Videau P."/>
        </authorList>
    </citation>
    <scope>NUCLEOTIDE SEQUENCE [LARGE SCALE GENOMIC DNA]</scope>
    <source>
        <strain evidence="3 4">JC2043</strain>
    </source>
</reference>
<keyword evidence="1" id="KW-1133">Transmembrane helix</keyword>
<dbReference type="PRINTS" id="PR00111">
    <property type="entry name" value="ABHYDROLASE"/>
</dbReference>
<keyword evidence="1" id="KW-0812">Transmembrane</keyword>
<evidence type="ECO:0000313" key="3">
    <source>
        <dbReference type="EMBL" id="MCC2616605.1"/>
    </source>
</evidence>
<accession>A0ABS8G9W4</accession>
<dbReference type="SUPFAM" id="SSF53474">
    <property type="entry name" value="alpha/beta-Hydrolases"/>
    <property type="match status" value="1"/>
</dbReference>
<evidence type="ECO:0000313" key="4">
    <source>
        <dbReference type="Proteomes" id="UP001520878"/>
    </source>
</evidence>
<protein>
    <submittedName>
        <fullName evidence="3">Alpha/beta fold hydrolase</fullName>
    </submittedName>
</protein>
<comment type="caution">
    <text evidence="3">The sequence shown here is derived from an EMBL/GenBank/DDBJ whole genome shotgun (WGS) entry which is preliminary data.</text>
</comment>
<evidence type="ECO:0000259" key="2">
    <source>
        <dbReference type="Pfam" id="PF00561"/>
    </source>
</evidence>
<dbReference type="PANTHER" id="PTHR43798">
    <property type="entry name" value="MONOACYLGLYCEROL LIPASE"/>
    <property type="match status" value="1"/>
</dbReference>
<keyword evidence="4" id="KW-1185">Reference proteome</keyword>
<feature type="domain" description="AB hydrolase-1" evidence="2">
    <location>
        <begin position="65"/>
        <end position="294"/>
    </location>
</feature>
<dbReference type="RefSeq" id="WP_229160102.1">
    <property type="nucleotide sequence ID" value="NZ_JAJEWP010000002.1"/>
</dbReference>
<dbReference type="Gene3D" id="3.40.50.1820">
    <property type="entry name" value="alpha/beta hydrolase"/>
    <property type="match status" value="1"/>
</dbReference>
<dbReference type="GO" id="GO:0016787">
    <property type="term" value="F:hydrolase activity"/>
    <property type="evidence" value="ECO:0007669"/>
    <property type="project" value="UniProtKB-KW"/>
</dbReference>
<dbReference type="InterPro" id="IPR000073">
    <property type="entry name" value="AB_hydrolase_1"/>
</dbReference>
<dbReference type="InterPro" id="IPR050266">
    <property type="entry name" value="AB_hydrolase_sf"/>
</dbReference>
<evidence type="ECO:0000256" key="1">
    <source>
        <dbReference type="SAM" id="Phobius"/>
    </source>
</evidence>
<dbReference type="Proteomes" id="UP001520878">
    <property type="component" value="Unassembled WGS sequence"/>
</dbReference>
<organism evidence="3 4">
    <name type="scientific">Fluctibacter halophilus</name>
    <dbReference type="NCBI Taxonomy" id="226011"/>
    <lineage>
        <taxon>Bacteria</taxon>
        <taxon>Pseudomonadati</taxon>
        <taxon>Pseudomonadota</taxon>
        <taxon>Gammaproteobacteria</taxon>
        <taxon>Alteromonadales</taxon>
        <taxon>Alteromonadaceae</taxon>
        <taxon>Fluctibacter</taxon>
    </lineage>
</organism>
<dbReference type="PANTHER" id="PTHR43798:SF5">
    <property type="entry name" value="MONOACYLGLYCEROL LIPASE ABHD6"/>
    <property type="match status" value="1"/>
</dbReference>
<feature type="transmembrane region" description="Helical" evidence="1">
    <location>
        <begin position="6"/>
        <end position="29"/>
    </location>
</feature>